<dbReference type="SUPFAM" id="SSF47979">
    <property type="entry name" value="Iron-dependent repressor protein, dimerization domain"/>
    <property type="match status" value="1"/>
</dbReference>
<dbReference type="FunFam" id="1.10.60.10:FF:000005">
    <property type="entry name" value="Transcriptional regulator MntR protein"/>
    <property type="match status" value="1"/>
</dbReference>
<gene>
    <name evidence="2" type="ORF">S12H4_23523</name>
</gene>
<proteinExistence type="predicted"/>
<dbReference type="InterPro" id="IPR050536">
    <property type="entry name" value="DtxR_MntR_Metal-Reg"/>
</dbReference>
<dbReference type="GO" id="GO:0046983">
    <property type="term" value="F:protein dimerization activity"/>
    <property type="evidence" value="ECO:0007669"/>
    <property type="project" value="InterPro"/>
</dbReference>
<name>X1T071_9ZZZZ</name>
<feature type="non-terminal residue" evidence="2">
    <location>
        <position position="97"/>
    </location>
</feature>
<sequence length="97" mass="11326">MSSVAAGIRFLAENGLVNHEKYGYIELTREGVRVAKQIYARHKTLYKFLHDFLGLSDPVAWRDACRMEHVLDAKTMKRLLKFLEFIETCPEGEPLWR</sequence>
<dbReference type="Gene3D" id="1.10.60.10">
    <property type="entry name" value="Iron dependent repressor, metal binding and dimerisation domain"/>
    <property type="match status" value="1"/>
</dbReference>
<dbReference type="Gene3D" id="1.10.10.10">
    <property type="entry name" value="Winged helix-like DNA-binding domain superfamily/Winged helix DNA-binding domain"/>
    <property type="match status" value="1"/>
</dbReference>
<organism evidence="2">
    <name type="scientific">marine sediment metagenome</name>
    <dbReference type="NCBI Taxonomy" id="412755"/>
    <lineage>
        <taxon>unclassified sequences</taxon>
        <taxon>metagenomes</taxon>
        <taxon>ecological metagenomes</taxon>
    </lineage>
</organism>
<dbReference type="Pfam" id="PF02742">
    <property type="entry name" value="Fe_dep_repr_C"/>
    <property type="match status" value="1"/>
</dbReference>
<dbReference type="PANTHER" id="PTHR33238">
    <property type="entry name" value="IRON (METAL) DEPENDENT REPRESSOR, DTXR FAMILY"/>
    <property type="match status" value="1"/>
</dbReference>
<feature type="domain" description="Iron dependent repressor metal binding and dimerisation" evidence="1">
    <location>
        <begin position="28"/>
        <end position="96"/>
    </location>
</feature>
<evidence type="ECO:0000313" key="2">
    <source>
        <dbReference type="EMBL" id="GAI84806.1"/>
    </source>
</evidence>
<dbReference type="PANTHER" id="PTHR33238:SF7">
    <property type="entry name" value="IRON-DEPENDENT TRANSCRIPTIONAL REGULATOR"/>
    <property type="match status" value="1"/>
</dbReference>
<reference evidence="2" key="1">
    <citation type="journal article" date="2014" name="Front. Microbiol.">
        <title>High frequency of phylogenetically diverse reductive dehalogenase-homologous genes in deep subseafloor sedimentary metagenomes.</title>
        <authorList>
            <person name="Kawai M."/>
            <person name="Futagami T."/>
            <person name="Toyoda A."/>
            <person name="Takaki Y."/>
            <person name="Nishi S."/>
            <person name="Hori S."/>
            <person name="Arai W."/>
            <person name="Tsubouchi T."/>
            <person name="Morono Y."/>
            <person name="Uchiyama I."/>
            <person name="Ito T."/>
            <person name="Fujiyama A."/>
            <person name="Inagaki F."/>
            <person name="Takami H."/>
        </authorList>
    </citation>
    <scope>NUCLEOTIDE SEQUENCE</scope>
    <source>
        <strain evidence="2">Expedition CK06-06</strain>
    </source>
</reference>
<dbReference type="InterPro" id="IPR036388">
    <property type="entry name" value="WH-like_DNA-bd_sf"/>
</dbReference>
<dbReference type="InterPro" id="IPR036421">
    <property type="entry name" value="Fe_dep_repressor_sf"/>
</dbReference>
<accession>X1T071</accession>
<dbReference type="GO" id="GO:0003700">
    <property type="term" value="F:DNA-binding transcription factor activity"/>
    <property type="evidence" value="ECO:0007669"/>
    <property type="project" value="InterPro"/>
</dbReference>
<protein>
    <recommendedName>
        <fullName evidence="1">Iron dependent repressor metal binding and dimerisation domain-containing protein</fullName>
    </recommendedName>
</protein>
<dbReference type="SMART" id="SM00529">
    <property type="entry name" value="HTH_DTXR"/>
    <property type="match status" value="1"/>
</dbReference>
<dbReference type="GO" id="GO:0046914">
    <property type="term" value="F:transition metal ion binding"/>
    <property type="evidence" value="ECO:0007669"/>
    <property type="project" value="InterPro"/>
</dbReference>
<dbReference type="InterPro" id="IPR022689">
    <property type="entry name" value="Iron_dep_repressor"/>
</dbReference>
<evidence type="ECO:0000259" key="1">
    <source>
        <dbReference type="Pfam" id="PF02742"/>
    </source>
</evidence>
<dbReference type="InterPro" id="IPR001367">
    <property type="entry name" value="Fe_dep_repressor"/>
</dbReference>
<comment type="caution">
    <text evidence="2">The sequence shown here is derived from an EMBL/GenBank/DDBJ whole genome shotgun (WGS) entry which is preliminary data.</text>
</comment>
<dbReference type="EMBL" id="BARW01012515">
    <property type="protein sequence ID" value="GAI84806.1"/>
    <property type="molecule type" value="Genomic_DNA"/>
</dbReference>
<dbReference type="AlphaFoldDB" id="X1T071"/>